<dbReference type="RefSeq" id="WP_107637895.1">
    <property type="nucleotide sequence ID" value="NZ_PZIH01000044.1"/>
</dbReference>
<evidence type="ECO:0000256" key="1">
    <source>
        <dbReference type="SAM" id="Phobius"/>
    </source>
</evidence>
<protein>
    <submittedName>
        <fullName evidence="2">M50 family metallopeptidase</fullName>
    </submittedName>
</protein>
<reference evidence="2 3" key="1">
    <citation type="submission" date="2019-07" db="EMBL/GenBank/DDBJ databases">
        <title>Genome Sequencing and Assembly of Staphylococcus haemolyticus SDA2.</title>
        <authorList>
            <person name="Emmons C.B."/>
            <person name="Park C."/>
            <person name="Sevigny J.L."/>
            <person name="Andam C."/>
        </authorList>
    </citation>
    <scope>NUCLEOTIDE SEQUENCE [LARGE SCALE GENOMIC DNA]</scope>
    <source>
        <strain evidence="2 3">SDA2</strain>
    </source>
</reference>
<name>A0AB38PCM3_STAHA</name>
<keyword evidence="1" id="KW-0812">Transmembrane</keyword>
<feature type="transmembrane region" description="Helical" evidence="1">
    <location>
        <begin position="172"/>
        <end position="200"/>
    </location>
</feature>
<gene>
    <name evidence="2" type="ORF">FNL11_06050</name>
</gene>
<feature type="transmembrane region" description="Helical" evidence="1">
    <location>
        <begin position="6"/>
        <end position="29"/>
    </location>
</feature>
<dbReference type="EMBL" id="VJMP01000004">
    <property type="protein sequence ID" value="TRL77634.1"/>
    <property type="molecule type" value="Genomic_DNA"/>
</dbReference>
<evidence type="ECO:0000313" key="3">
    <source>
        <dbReference type="Proteomes" id="UP000316594"/>
    </source>
</evidence>
<dbReference type="InterPro" id="IPR049500">
    <property type="entry name" value="Peptidase_M50B-like"/>
</dbReference>
<dbReference type="AlphaFoldDB" id="A0AB38PCM3"/>
<feature type="transmembrane region" description="Helical" evidence="1">
    <location>
        <begin position="123"/>
        <end position="142"/>
    </location>
</feature>
<sequence>MVYLENFFTTIITLNIYLIIIIAIIYIMIHQNRHRQINQYLDVYLNYIPVLTHEFGHVLFNKLSGGRAKDLVIVTRPSERLQTMQQGYAITQSKGLIGQFITTLGGYVMPPIMLLIGISVAHYGHPSLFLVSYIFIFIYYLVLTSRKLSPIVVLIILIALLYFLVQHDNQMMFYYLVVLLYHLILGVLLGEVLQSSWTIFKLTFQRPRPSWDGGTLSEITHIPTIIYSTIWIAINLFAIYLMFQFIL</sequence>
<keyword evidence="1" id="KW-0472">Membrane</keyword>
<evidence type="ECO:0000313" key="2">
    <source>
        <dbReference type="EMBL" id="TRL77634.1"/>
    </source>
</evidence>
<organism evidence="2 3">
    <name type="scientific">Staphylococcus haemolyticus</name>
    <dbReference type="NCBI Taxonomy" id="1283"/>
    <lineage>
        <taxon>Bacteria</taxon>
        <taxon>Bacillati</taxon>
        <taxon>Bacillota</taxon>
        <taxon>Bacilli</taxon>
        <taxon>Bacillales</taxon>
        <taxon>Staphylococcaceae</taxon>
        <taxon>Staphylococcus</taxon>
    </lineage>
</organism>
<dbReference type="Proteomes" id="UP000316594">
    <property type="component" value="Unassembled WGS sequence"/>
</dbReference>
<proteinExistence type="predicted"/>
<feature type="transmembrane region" description="Helical" evidence="1">
    <location>
        <begin position="220"/>
        <end position="243"/>
    </location>
</feature>
<keyword evidence="1" id="KW-1133">Transmembrane helix</keyword>
<accession>A0AB38PCM3</accession>
<comment type="caution">
    <text evidence="2">The sequence shown here is derived from an EMBL/GenBank/DDBJ whole genome shotgun (WGS) entry which is preliminary data.</text>
</comment>
<feature type="transmembrane region" description="Helical" evidence="1">
    <location>
        <begin position="148"/>
        <end position="165"/>
    </location>
</feature>
<dbReference type="Pfam" id="PF13398">
    <property type="entry name" value="Peptidase_M50B"/>
    <property type="match status" value="1"/>
</dbReference>